<accession>A0ABR2SXW5</accession>
<keyword evidence="1" id="KW-0732">Signal</keyword>
<proteinExistence type="predicted"/>
<evidence type="ECO:0000256" key="1">
    <source>
        <dbReference type="SAM" id="SignalP"/>
    </source>
</evidence>
<name>A0ABR2SXW5_9ROSI</name>
<dbReference type="EMBL" id="JBBPBN010000010">
    <property type="protein sequence ID" value="KAK9029809.1"/>
    <property type="molecule type" value="Genomic_DNA"/>
</dbReference>
<reference evidence="2 3" key="1">
    <citation type="journal article" date="2024" name="G3 (Bethesda)">
        <title>Genome assembly of Hibiscus sabdariffa L. provides insights into metabolisms of medicinal natural products.</title>
        <authorList>
            <person name="Kim T."/>
        </authorList>
    </citation>
    <scope>NUCLEOTIDE SEQUENCE [LARGE SCALE GENOMIC DNA]</scope>
    <source>
        <strain evidence="2">TK-2024</strain>
        <tissue evidence="2">Old leaves</tissue>
    </source>
</reference>
<keyword evidence="3" id="KW-1185">Reference proteome</keyword>
<feature type="signal peptide" evidence="1">
    <location>
        <begin position="1"/>
        <end position="25"/>
    </location>
</feature>
<evidence type="ECO:0000313" key="3">
    <source>
        <dbReference type="Proteomes" id="UP001396334"/>
    </source>
</evidence>
<gene>
    <name evidence="2" type="ORF">V6N11_031254</name>
</gene>
<sequence length="226" mass="24004">MSCLPTHRGLSRAWWFCVWPRLAPWLYLPVPRGLWRMVVCTDPAQFLAHWCLPRPGVRCQGPPCCLRLLPYQGPSCWLVRSARALGLGRSSLRHDWHFPTHLWRSFTDVDVPPLSPAPSVASSPPASAFAATASVPAPTASAATASVPVSAPVGPAPVASNAAAADVPVTAGRVAAVSALLSAPLPRGKVTADVVGEKVNFSKSTAYFSPRTPSDYRVSVHEALGV</sequence>
<comment type="caution">
    <text evidence="2">The sequence shown here is derived from an EMBL/GenBank/DDBJ whole genome shotgun (WGS) entry which is preliminary data.</text>
</comment>
<protein>
    <submittedName>
        <fullName evidence="2">Uncharacterized protein</fullName>
    </submittedName>
</protein>
<evidence type="ECO:0000313" key="2">
    <source>
        <dbReference type="EMBL" id="KAK9029809.1"/>
    </source>
</evidence>
<organism evidence="2 3">
    <name type="scientific">Hibiscus sabdariffa</name>
    <name type="common">roselle</name>
    <dbReference type="NCBI Taxonomy" id="183260"/>
    <lineage>
        <taxon>Eukaryota</taxon>
        <taxon>Viridiplantae</taxon>
        <taxon>Streptophyta</taxon>
        <taxon>Embryophyta</taxon>
        <taxon>Tracheophyta</taxon>
        <taxon>Spermatophyta</taxon>
        <taxon>Magnoliopsida</taxon>
        <taxon>eudicotyledons</taxon>
        <taxon>Gunneridae</taxon>
        <taxon>Pentapetalae</taxon>
        <taxon>rosids</taxon>
        <taxon>malvids</taxon>
        <taxon>Malvales</taxon>
        <taxon>Malvaceae</taxon>
        <taxon>Malvoideae</taxon>
        <taxon>Hibiscus</taxon>
    </lineage>
</organism>
<dbReference type="Proteomes" id="UP001396334">
    <property type="component" value="Unassembled WGS sequence"/>
</dbReference>
<feature type="chain" id="PRO_5045439680" evidence="1">
    <location>
        <begin position="26"/>
        <end position="226"/>
    </location>
</feature>